<feature type="compositionally biased region" description="Basic and acidic residues" evidence="1">
    <location>
        <begin position="95"/>
        <end position="105"/>
    </location>
</feature>
<sequence length="105" mass="12217">MFESFTPDGQTILQYTRASAWKTVRDKDGLKGILYFDAHERHMRALTLSTDRIRLTASSTPSPIRSKKKKINRLFEPQITFESPEQTGFSWPCRQEVHSEKKEIS</sequence>
<feature type="region of interest" description="Disordered" evidence="1">
    <location>
        <begin position="86"/>
        <end position="105"/>
    </location>
</feature>
<evidence type="ECO:0000256" key="1">
    <source>
        <dbReference type="SAM" id="MobiDB-lite"/>
    </source>
</evidence>
<name>A0A2Z6QL16_9GLOM</name>
<dbReference type="AlphaFoldDB" id="A0A2Z6QL16"/>
<organism evidence="2 3">
    <name type="scientific">Rhizophagus clarus</name>
    <dbReference type="NCBI Taxonomy" id="94130"/>
    <lineage>
        <taxon>Eukaryota</taxon>
        <taxon>Fungi</taxon>
        <taxon>Fungi incertae sedis</taxon>
        <taxon>Mucoromycota</taxon>
        <taxon>Glomeromycotina</taxon>
        <taxon>Glomeromycetes</taxon>
        <taxon>Glomerales</taxon>
        <taxon>Glomeraceae</taxon>
        <taxon>Rhizophagus</taxon>
    </lineage>
</organism>
<accession>A0A2Z6QL16</accession>
<comment type="caution">
    <text evidence="2">The sequence shown here is derived from an EMBL/GenBank/DDBJ whole genome shotgun (WGS) entry which is preliminary data.</text>
</comment>
<reference evidence="2 3" key="1">
    <citation type="submission" date="2017-11" db="EMBL/GenBank/DDBJ databases">
        <title>The genome of Rhizophagus clarus HR1 reveals common genetic basis of auxotrophy among arbuscular mycorrhizal fungi.</title>
        <authorList>
            <person name="Kobayashi Y."/>
        </authorList>
    </citation>
    <scope>NUCLEOTIDE SEQUENCE [LARGE SCALE GENOMIC DNA]</scope>
    <source>
        <strain evidence="2 3">HR1</strain>
    </source>
</reference>
<evidence type="ECO:0000313" key="2">
    <source>
        <dbReference type="EMBL" id="GBB85494.1"/>
    </source>
</evidence>
<gene>
    <name evidence="2" type="ORF">RclHR1_01200008</name>
</gene>
<protein>
    <submittedName>
        <fullName evidence="2">Uncharacterized protein</fullName>
    </submittedName>
</protein>
<dbReference type="EMBL" id="BEXD01000225">
    <property type="protein sequence ID" value="GBB85494.1"/>
    <property type="molecule type" value="Genomic_DNA"/>
</dbReference>
<dbReference type="Proteomes" id="UP000247702">
    <property type="component" value="Unassembled WGS sequence"/>
</dbReference>
<keyword evidence="3" id="KW-1185">Reference proteome</keyword>
<proteinExistence type="predicted"/>
<evidence type="ECO:0000313" key="3">
    <source>
        <dbReference type="Proteomes" id="UP000247702"/>
    </source>
</evidence>